<accession>A0ABQ7H2D9</accession>
<reference evidence="2" key="1">
    <citation type="submission" date="2017-08" db="EMBL/GenBank/DDBJ databases">
        <authorList>
            <person name="Polle J.E."/>
            <person name="Barry K."/>
            <person name="Cushman J."/>
            <person name="Schmutz J."/>
            <person name="Tran D."/>
            <person name="Hathwaick L.T."/>
            <person name="Yim W.C."/>
            <person name="Jenkins J."/>
            <person name="Mckie-Krisberg Z.M."/>
            <person name="Prochnik S."/>
            <person name="Lindquist E."/>
            <person name="Dockter R.B."/>
            <person name="Adam C."/>
            <person name="Molina H."/>
            <person name="Bunkerborg J."/>
            <person name="Jin E."/>
            <person name="Buchheim M."/>
            <person name="Magnuson J."/>
        </authorList>
    </citation>
    <scope>NUCLEOTIDE SEQUENCE</scope>
    <source>
        <strain evidence="2">CCAP 19/18</strain>
    </source>
</reference>
<feature type="region of interest" description="Disordered" evidence="1">
    <location>
        <begin position="463"/>
        <end position="526"/>
    </location>
</feature>
<proteinExistence type="predicted"/>
<feature type="compositionally biased region" description="Polar residues" evidence="1">
    <location>
        <begin position="739"/>
        <end position="748"/>
    </location>
</feature>
<dbReference type="InterPro" id="IPR027417">
    <property type="entry name" value="P-loop_NTPase"/>
</dbReference>
<evidence type="ECO:0000256" key="1">
    <source>
        <dbReference type="SAM" id="MobiDB-lite"/>
    </source>
</evidence>
<feature type="region of interest" description="Disordered" evidence="1">
    <location>
        <begin position="736"/>
        <end position="782"/>
    </location>
</feature>
<evidence type="ECO:0000313" key="3">
    <source>
        <dbReference type="Proteomes" id="UP000815325"/>
    </source>
</evidence>
<evidence type="ECO:0008006" key="4">
    <source>
        <dbReference type="Google" id="ProtNLM"/>
    </source>
</evidence>
<gene>
    <name evidence="2" type="ORF">DUNSADRAFT_14727</name>
</gene>
<keyword evidence="3" id="KW-1185">Reference proteome</keyword>
<organism evidence="2 3">
    <name type="scientific">Dunaliella salina</name>
    <name type="common">Green alga</name>
    <name type="synonym">Protococcus salinus</name>
    <dbReference type="NCBI Taxonomy" id="3046"/>
    <lineage>
        <taxon>Eukaryota</taxon>
        <taxon>Viridiplantae</taxon>
        <taxon>Chlorophyta</taxon>
        <taxon>core chlorophytes</taxon>
        <taxon>Chlorophyceae</taxon>
        <taxon>CS clade</taxon>
        <taxon>Chlamydomonadales</taxon>
        <taxon>Dunaliellaceae</taxon>
        <taxon>Dunaliella</taxon>
    </lineage>
</organism>
<dbReference type="EMBL" id="MU069497">
    <property type="protein sequence ID" value="KAF5841020.1"/>
    <property type="molecule type" value="Genomic_DNA"/>
</dbReference>
<comment type="caution">
    <text evidence="2">The sequence shown here is derived from an EMBL/GenBank/DDBJ whole genome shotgun (WGS) entry which is preliminary data.</text>
</comment>
<dbReference type="Gene3D" id="3.40.50.300">
    <property type="entry name" value="P-loop containing nucleotide triphosphate hydrolases"/>
    <property type="match status" value="1"/>
</dbReference>
<feature type="compositionally biased region" description="Low complexity" evidence="1">
    <location>
        <begin position="467"/>
        <end position="476"/>
    </location>
</feature>
<sequence>MQSVDIEDIGNQSSTLLQFNVTDIASLASDRALCARFLPLILEDRLLRQQRRARYVGHGQLQHDFDPYDKLRGDVLEQHWRSELCRRNKCECNEPETPWLKFLDKLEQLPAGKSMVAAEVELAACPLLQPADSTAGSSLVAGITLNGRADFIEVFWEEPQVGASCKCPLRPALRIHECKASGQVQASHRLQATLYLLILERLVHEAKGLRFQGQQAFAPKDVRLECTVVLGTVVSGEEVKHHEEVPIKEKEIKALRSSMTPILQRGSHHLARVLAMHEESRNGGASNPLAEPRLPFQLGRQCTSCKAQARCWAQCAEGDGEIQLSGCTSGQAVQLQDGGVKTLLDLKQTCLADICTILGQDKQQQQPGSLDAESLKVMAEVRSGRVETVGEHGVSSHTEVLLKPGVGPSKLPLDSLSLYHVSTSVLSTSSSSTPAGSVAGLAALIKRGRTEETLFVQLAGDAQPHISNSSSSGSSSRQGAPQHHKRSAMVHPSTGLAGRGTILSATNRGGAHPAVRCGESAAGQEQQAAAEKETGLLQSFAEWLVASIEDASAAEEATFHFYFHSKKQVHVLVSRCIQLANELQVNSKPWQLLMLLPQLLGQRFGVLGEQQMHSVLEEELSRFATKWEGRALVTATQQRWTPGKAPFIWSGIQWPLPGAQAPGPVQTKILSDDVPPTVLQLHFYPSKSSSSSIQQHYLHGDLGELYSAAATGDSLQRLLECSVRAVDWLRDSMTRAEDSNNWGTGSSSQDRRAVSAMPTAKGPLRREKGPTLLGGPKAPEDDVSAADELTRAMAEAARLERVTTIYGFCIERVCCSTPQQRAGSNPEVCEIAEVQQAASHYADSALSARPCLRGSQLHTRLRLREGDSVMVTLCSGGTNRCQAAADVLSRCVPMQVVSVCSHLDQTLRCVELKEDAFVMNSAGRSSFSAVNQPYFLCSARSVDSFPQGATVVVEKADINIGGYLCKRVCERLRKPAQCQPAAQMLLLPLQSSPSGSAVGSAPVSTVSDLGICQELRPEQEQLVTCCRQSCPRLHMLQGPPGTGKTETMACAVIAVALDAVKKGQAMIIYVSAITRPAVDGLMTRIGRRQAEASCSQKDNLIVDSIESLKKRDCAECRSRQLGRVNQATFASSCCGTHLKMSSPK</sequence>
<protein>
    <recommendedName>
        <fullName evidence="4">DNA2/NAM7 helicase helicase domain-containing protein</fullName>
    </recommendedName>
</protein>
<dbReference type="SUPFAM" id="SSF52540">
    <property type="entry name" value="P-loop containing nucleoside triphosphate hydrolases"/>
    <property type="match status" value="1"/>
</dbReference>
<dbReference type="Proteomes" id="UP000815325">
    <property type="component" value="Unassembled WGS sequence"/>
</dbReference>
<name>A0ABQ7H2D9_DUNSA</name>
<evidence type="ECO:0000313" key="2">
    <source>
        <dbReference type="EMBL" id="KAF5841020.1"/>
    </source>
</evidence>